<keyword evidence="3 6" id="KW-0812">Transmembrane</keyword>
<accession>A0ABP8RQQ5</accession>
<dbReference type="Pfam" id="PF03706">
    <property type="entry name" value="LPG_synthase_TM"/>
    <property type="match status" value="1"/>
</dbReference>
<evidence type="ECO:0000256" key="1">
    <source>
        <dbReference type="ARBA" id="ARBA00004651"/>
    </source>
</evidence>
<evidence type="ECO:0000313" key="8">
    <source>
        <dbReference type="Proteomes" id="UP001501598"/>
    </source>
</evidence>
<keyword evidence="5 6" id="KW-0472">Membrane</keyword>
<dbReference type="InterPro" id="IPR022791">
    <property type="entry name" value="L-PG_synthase/AglD"/>
</dbReference>
<feature type="transmembrane region" description="Helical" evidence="6">
    <location>
        <begin position="194"/>
        <end position="215"/>
    </location>
</feature>
<gene>
    <name evidence="7" type="ORF">GCM10023175_25150</name>
</gene>
<dbReference type="PANTHER" id="PTHR40277:SF1">
    <property type="entry name" value="BLL5419 PROTEIN"/>
    <property type="match status" value="1"/>
</dbReference>
<dbReference type="PANTHER" id="PTHR40277">
    <property type="entry name" value="BLL5419 PROTEIN"/>
    <property type="match status" value="1"/>
</dbReference>
<keyword evidence="8" id="KW-1185">Reference proteome</keyword>
<feature type="transmembrane region" description="Helical" evidence="6">
    <location>
        <begin position="41"/>
        <end position="64"/>
    </location>
</feature>
<protein>
    <submittedName>
        <fullName evidence="7">Lysylphosphatidylglycerol synthase transmembrane domain-containing protein</fullName>
    </submittedName>
</protein>
<evidence type="ECO:0000256" key="4">
    <source>
        <dbReference type="ARBA" id="ARBA00022989"/>
    </source>
</evidence>
<sequence length="308" mass="31169">MLGALLGHRHARTVLAVVLLGVVLWRLGAGPFLDGIRSVDLPAVLAALGIGAVTTVLGAWRWVLVSRSLGMPLRLRPAVADCYQALFLNTVLPAGVLGDVGRAVKQGREVGDVGRSARAVMIEKAAGQIVLVLVGVVVLAVEPAVLRVLGVPPQVWGPASGILGLSAAAALAVPRLRSALATLAADVVRSRRAWAGAAALSLLALAGYVTLFVVAARSVGATAPVATLLPLLLVALLVMGLPVNLGGFGPREAAAALVFGAVGLGAAQGLSSAVAYGILTMVGTLPGALVLVSRRWCRAPSPRPRSAA</sequence>
<name>A0ABP8RQQ5_9PSEU</name>
<dbReference type="Proteomes" id="UP001501598">
    <property type="component" value="Unassembled WGS sequence"/>
</dbReference>
<feature type="transmembrane region" description="Helical" evidence="6">
    <location>
        <begin position="12"/>
        <end position="29"/>
    </location>
</feature>
<keyword evidence="2" id="KW-1003">Cell membrane</keyword>
<evidence type="ECO:0000256" key="3">
    <source>
        <dbReference type="ARBA" id="ARBA00022692"/>
    </source>
</evidence>
<feature type="transmembrane region" description="Helical" evidence="6">
    <location>
        <begin position="221"/>
        <end position="241"/>
    </location>
</feature>
<reference evidence="8" key="1">
    <citation type="journal article" date="2019" name="Int. J. Syst. Evol. Microbiol.">
        <title>The Global Catalogue of Microorganisms (GCM) 10K type strain sequencing project: providing services to taxonomists for standard genome sequencing and annotation.</title>
        <authorList>
            <consortium name="The Broad Institute Genomics Platform"/>
            <consortium name="The Broad Institute Genome Sequencing Center for Infectious Disease"/>
            <person name="Wu L."/>
            <person name="Ma J."/>
        </authorList>
    </citation>
    <scope>NUCLEOTIDE SEQUENCE [LARGE SCALE GENOMIC DNA]</scope>
    <source>
        <strain evidence="8">JCM 17906</strain>
    </source>
</reference>
<evidence type="ECO:0000256" key="5">
    <source>
        <dbReference type="ARBA" id="ARBA00023136"/>
    </source>
</evidence>
<proteinExistence type="predicted"/>
<dbReference type="EMBL" id="BAABGT010000031">
    <property type="protein sequence ID" value="GAA4545408.1"/>
    <property type="molecule type" value="Genomic_DNA"/>
</dbReference>
<feature type="transmembrane region" description="Helical" evidence="6">
    <location>
        <begin position="125"/>
        <end position="149"/>
    </location>
</feature>
<comment type="subcellular location">
    <subcellularLocation>
        <location evidence="1">Cell membrane</location>
        <topology evidence="1">Multi-pass membrane protein</topology>
    </subcellularLocation>
</comment>
<keyword evidence="4 6" id="KW-1133">Transmembrane helix</keyword>
<comment type="caution">
    <text evidence="7">The sequence shown here is derived from an EMBL/GenBank/DDBJ whole genome shotgun (WGS) entry which is preliminary data.</text>
</comment>
<organism evidence="7 8">
    <name type="scientific">Pseudonocardia xishanensis</name>
    <dbReference type="NCBI Taxonomy" id="630995"/>
    <lineage>
        <taxon>Bacteria</taxon>
        <taxon>Bacillati</taxon>
        <taxon>Actinomycetota</taxon>
        <taxon>Actinomycetes</taxon>
        <taxon>Pseudonocardiales</taxon>
        <taxon>Pseudonocardiaceae</taxon>
        <taxon>Pseudonocardia</taxon>
    </lineage>
</organism>
<feature type="transmembrane region" description="Helical" evidence="6">
    <location>
        <begin position="155"/>
        <end position="173"/>
    </location>
</feature>
<evidence type="ECO:0000313" key="7">
    <source>
        <dbReference type="EMBL" id="GAA4545408.1"/>
    </source>
</evidence>
<evidence type="ECO:0000256" key="2">
    <source>
        <dbReference type="ARBA" id="ARBA00022475"/>
    </source>
</evidence>
<evidence type="ECO:0000256" key="6">
    <source>
        <dbReference type="SAM" id="Phobius"/>
    </source>
</evidence>
<feature type="transmembrane region" description="Helical" evidence="6">
    <location>
        <begin position="253"/>
        <end position="270"/>
    </location>
</feature>
<feature type="transmembrane region" description="Helical" evidence="6">
    <location>
        <begin position="276"/>
        <end position="293"/>
    </location>
</feature>